<dbReference type="AlphaFoldDB" id="A0A5B7EA49"/>
<name>A0A5B7EA49_PORTR</name>
<accession>A0A5B7EA49</accession>
<keyword evidence="3" id="KW-1185">Reference proteome</keyword>
<gene>
    <name evidence="2" type="ORF">E2C01_024273</name>
</gene>
<evidence type="ECO:0000313" key="3">
    <source>
        <dbReference type="Proteomes" id="UP000324222"/>
    </source>
</evidence>
<dbReference type="Proteomes" id="UP000324222">
    <property type="component" value="Unassembled WGS sequence"/>
</dbReference>
<proteinExistence type="predicted"/>
<dbReference type="EMBL" id="VSRR010002348">
    <property type="protein sequence ID" value="MPC31001.1"/>
    <property type="molecule type" value="Genomic_DNA"/>
</dbReference>
<comment type="caution">
    <text evidence="2">The sequence shown here is derived from an EMBL/GenBank/DDBJ whole genome shotgun (WGS) entry which is preliminary data.</text>
</comment>
<organism evidence="2 3">
    <name type="scientific">Portunus trituberculatus</name>
    <name type="common">Swimming crab</name>
    <name type="synonym">Neptunus trituberculatus</name>
    <dbReference type="NCBI Taxonomy" id="210409"/>
    <lineage>
        <taxon>Eukaryota</taxon>
        <taxon>Metazoa</taxon>
        <taxon>Ecdysozoa</taxon>
        <taxon>Arthropoda</taxon>
        <taxon>Crustacea</taxon>
        <taxon>Multicrustacea</taxon>
        <taxon>Malacostraca</taxon>
        <taxon>Eumalacostraca</taxon>
        <taxon>Eucarida</taxon>
        <taxon>Decapoda</taxon>
        <taxon>Pleocyemata</taxon>
        <taxon>Brachyura</taxon>
        <taxon>Eubrachyura</taxon>
        <taxon>Portunoidea</taxon>
        <taxon>Portunidae</taxon>
        <taxon>Portuninae</taxon>
        <taxon>Portunus</taxon>
    </lineage>
</organism>
<reference evidence="2 3" key="1">
    <citation type="submission" date="2019-05" db="EMBL/GenBank/DDBJ databases">
        <title>Another draft genome of Portunus trituberculatus and its Hox gene families provides insights of decapod evolution.</title>
        <authorList>
            <person name="Jeong J.-H."/>
            <person name="Song I."/>
            <person name="Kim S."/>
            <person name="Choi T."/>
            <person name="Kim D."/>
            <person name="Ryu S."/>
            <person name="Kim W."/>
        </authorList>
    </citation>
    <scope>NUCLEOTIDE SEQUENCE [LARGE SCALE GENOMIC DNA]</scope>
    <source>
        <tissue evidence="2">Muscle</tissue>
    </source>
</reference>
<evidence type="ECO:0000313" key="2">
    <source>
        <dbReference type="EMBL" id="MPC31001.1"/>
    </source>
</evidence>
<feature type="compositionally biased region" description="Polar residues" evidence="1">
    <location>
        <begin position="1"/>
        <end position="20"/>
    </location>
</feature>
<sequence>MATPNPASESPSGEGTTNVPRSDCSLDDTSFNFFFINFCNIRGLSSDFQSVEHHLSSTKPHLPFLTETQLSEATDNTTVAPSLFPPTFSIFIYVLKLDVAFTMCATT</sequence>
<protein>
    <submittedName>
        <fullName evidence="2">Uncharacterized protein</fullName>
    </submittedName>
</protein>
<evidence type="ECO:0000256" key="1">
    <source>
        <dbReference type="SAM" id="MobiDB-lite"/>
    </source>
</evidence>
<feature type="region of interest" description="Disordered" evidence="1">
    <location>
        <begin position="1"/>
        <end position="21"/>
    </location>
</feature>